<dbReference type="InterPro" id="IPR012334">
    <property type="entry name" value="Pectin_lyas_fold"/>
</dbReference>
<organism evidence="3 4">
    <name type="scientific">Eiseniibacteriota bacterium</name>
    <dbReference type="NCBI Taxonomy" id="2212470"/>
    <lineage>
        <taxon>Bacteria</taxon>
        <taxon>Candidatus Eiseniibacteriota</taxon>
    </lineage>
</organism>
<dbReference type="AlphaFoldDB" id="A0A948RVV6"/>
<dbReference type="Proteomes" id="UP000777784">
    <property type="component" value="Unassembled WGS sequence"/>
</dbReference>
<feature type="domain" description="Right handed beta helix" evidence="2">
    <location>
        <begin position="187"/>
        <end position="301"/>
    </location>
</feature>
<reference evidence="3" key="1">
    <citation type="submission" date="2021-05" db="EMBL/GenBank/DDBJ databases">
        <title>Energy efficiency and biological interactions define the core microbiome of deep oligotrophic groundwater.</title>
        <authorList>
            <person name="Mehrshad M."/>
            <person name="Lopez-Fernandez M."/>
            <person name="Bell E."/>
            <person name="Bernier-Latmani R."/>
            <person name="Bertilsson S."/>
            <person name="Dopson M."/>
        </authorList>
    </citation>
    <scope>NUCLEOTIDE SEQUENCE</scope>
    <source>
        <strain evidence="3">Modern_marine.mb.64</strain>
    </source>
</reference>
<name>A0A948RVV6_UNCEI</name>
<keyword evidence="1" id="KW-0732">Signal</keyword>
<dbReference type="SUPFAM" id="SSF51126">
    <property type="entry name" value="Pectin lyase-like"/>
    <property type="match status" value="1"/>
</dbReference>
<feature type="non-terminal residue" evidence="3">
    <location>
        <position position="347"/>
    </location>
</feature>
<accession>A0A948RVV6</accession>
<evidence type="ECO:0000313" key="4">
    <source>
        <dbReference type="Proteomes" id="UP000777784"/>
    </source>
</evidence>
<evidence type="ECO:0000313" key="3">
    <source>
        <dbReference type="EMBL" id="MBU2691983.1"/>
    </source>
</evidence>
<dbReference type="Pfam" id="PF13229">
    <property type="entry name" value="Beta_helix"/>
    <property type="match status" value="1"/>
</dbReference>
<dbReference type="InterPro" id="IPR011050">
    <property type="entry name" value="Pectin_lyase_fold/virulence"/>
</dbReference>
<comment type="caution">
    <text evidence="3">The sequence shown here is derived from an EMBL/GenBank/DDBJ whole genome shotgun (WGS) entry which is preliminary data.</text>
</comment>
<proteinExistence type="predicted"/>
<evidence type="ECO:0000259" key="2">
    <source>
        <dbReference type="Pfam" id="PF13229"/>
    </source>
</evidence>
<sequence>MTKWLFFIIQVMLIPNLSLAATWYVTADGTGDAPTIQAAADSSAQGDTVLVSQGTYLENIYISETGISLISESGPELTILDGSAESAPVIYYDEVEGGVVDGFTIQNGNEDLDRGIVIVGHDLLVRNNFLIGNYTISAGGGIQWDGSGAIENNTFIENEAESGGGLYICYSEHDAIPSVRANVFIDNHAELEGGALYLRLDEVVVEENLFEGNEAPEGGAIYCFSANVIRRNTFYRNQTYGGAISFRAATRPLVENNIIAGTIDGFAVKCIAVGGYTPEPQITCNAFWNNQAGIWYEYGCNPAWWPGNFEADPLLCDPESGDFHLAENSPCAPGNHPYEYACGLIGA</sequence>
<dbReference type="PANTHER" id="PTHR11319:SF35">
    <property type="entry name" value="OUTER MEMBRANE PROTEIN PMPC-RELATED"/>
    <property type="match status" value="1"/>
</dbReference>
<protein>
    <submittedName>
        <fullName evidence="3">Right-handed parallel beta-helix repeat-containing protein</fullName>
    </submittedName>
</protein>
<gene>
    <name evidence="3" type="ORF">KJ970_13770</name>
</gene>
<dbReference type="PANTHER" id="PTHR11319">
    <property type="entry name" value="G PROTEIN-COUPLED RECEPTOR-RELATED"/>
    <property type="match status" value="1"/>
</dbReference>
<dbReference type="InterPro" id="IPR039448">
    <property type="entry name" value="Beta_helix"/>
</dbReference>
<dbReference type="Gene3D" id="2.160.20.10">
    <property type="entry name" value="Single-stranded right-handed beta-helix, Pectin lyase-like"/>
    <property type="match status" value="1"/>
</dbReference>
<dbReference type="EMBL" id="JAHJDP010000079">
    <property type="protein sequence ID" value="MBU2691983.1"/>
    <property type="molecule type" value="Genomic_DNA"/>
</dbReference>
<feature type="signal peptide" evidence="1">
    <location>
        <begin position="1"/>
        <end position="20"/>
    </location>
</feature>
<evidence type="ECO:0000256" key="1">
    <source>
        <dbReference type="SAM" id="SignalP"/>
    </source>
</evidence>
<feature type="chain" id="PRO_5038087412" evidence="1">
    <location>
        <begin position="21"/>
        <end position="347"/>
    </location>
</feature>